<sequence>MSKRRIRTSIILLMWVITLLLSACTSGNNSAKPAEEPNKATTKVEQPDQAKKTLSYWSELNGNAASVKPNIQDIPFFQEWQKRTGVRLTFIQPPSNQAKEAMNVLLASGDLPDMMEYEWDNYPGGSEKAINDGYILKLNDLIDKHAPNLKKYLSEHPEIDKQVKTDNGSYYVFPFIRGDELLRTYQGPIIRLDWLQELGLQTPTTIDEWYTVLKAFKEKKGVAAPLTFLGVPNPLFGIEGGAFVGAYGIKKGFYLDNGQVKYGPMEEGYKQFLATFRKWYAEGLIDKNIATVDTKTLDANMISGRSGATIWNAGAGIGKWQPIVQDKEKAALLGPAPYPVLIKGDKPKFGQRSYAYVGTGGVAISSKSKNAEAAAKLLDYGYSDEGHMLFNFGIEGISYDMEGGYPRYTDLILRNPNKLAPSQALSLYNRASYFGPFVQDVRYMEQYYTLPQQREAIQVWANTDVDSHTLPQMPKTELESAELSSIMIDVMTLVDEMSLKIILGVEPLDAFDTYVSKIKASKIDRAIQIQKSALDRYYKR</sequence>
<dbReference type="EMBL" id="WHOC01000176">
    <property type="protein sequence ID" value="NOU90696.1"/>
    <property type="molecule type" value="Genomic_DNA"/>
</dbReference>
<accession>A0ABX1ZEL5</accession>
<evidence type="ECO:0000256" key="5">
    <source>
        <dbReference type="ARBA" id="ARBA00023288"/>
    </source>
</evidence>
<keyword evidence="1" id="KW-1003">Cell membrane</keyword>
<comment type="caution">
    <text evidence="8">The sequence shown here is derived from an EMBL/GenBank/DDBJ whole genome shotgun (WGS) entry which is preliminary data.</text>
</comment>
<organism evidence="8 9">
    <name type="scientific">Paenibacillus germinis</name>
    <dbReference type="NCBI Taxonomy" id="2654979"/>
    <lineage>
        <taxon>Bacteria</taxon>
        <taxon>Bacillati</taxon>
        <taxon>Bacillota</taxon>
        <taxon>Bacilli</taxon>
        <taxon>Bacillales</taxon>
        <taxon>Paenibacillaceae</taxon>
        <taxon>Paenibacillus</taxon>
    </lineage>
</organism>
<keyword evidence="2 7" id="KW-0732">Signal</keyword>
<reference evidence="8 9" key="1">
    <citation type="submission" date="2019-10" db="EMBL/GenBank/DDBJ databases">
        <title>Description of Paenibacillus choica sp. nov.</title>
        <authorList>
            <person name="Carlier A."/>
            <person name="Qi S."/>
        </authorList>
    </citation>
    <scope>NUCLEOTIDE SEQUENCE [LARGE SCALE GENOMIC DNA]</scope>
    <source>
        <strain evidence="8 9">LMG 31460</strain>
    </source>
</reference>
<evidence type="ECO:0000313" key="9">
    <source>
        <dbReference type="Proteomes" id="UP000658690"/>
    </source>
</evidence>
<dbReference type="Pfam" id="PF01547">
    <property type="entry name" value="SBP_bac_1"/>
    <property type="match status" value="1"/>
</dbReference>
<evidence type="ECO:0000256" key="3">
    <source>
        <dbReference type="ARBA" id="ARBA00023136"/>
    </source>
</evidence>
<evidence type="ECO:0000256" key="7">
    <source>
        <dbReference type="SAM" id="SignalP"/>
    </source>
</evidence>
<feature type="signal peptide" evidence="7">
    <location>
        <begin position="1"/>
        <end position="31"/>
    </location>
</feature>
<keyword evidence="4" id="KW-0564">Palmitate</keyword>
<protein>
    <submittedName>
        <fullName evidence="8">Extracellular solute-binding protein</fullName>
    </submittedName>
</protein>
<dbReference type="InterPro" id="IPR006059">
    <property type="entry name" value="SBP"/>
</dbReference>
<keyword evidence="9" id="KW-1185">Reference proteome</keyword>
<gene>
    <name evidence="8" type="ORF">GC102_33945</name>
</gene>
<keyword evidence="3" id="KW-0472">Membrane</keyword>
<evidence type="ECO:0000256" key="1">
    <source>
        <dbReference type="ARBA" id="ARBA00022475"/>
    </source>
</evidence>
<name>A0ABX1ZEL5_9BACL</name>
<dbReference type="Gene3D" id="3.40.190.10">
    <property type="entry name" value="Periplasmic binding protein-like II"/>
    <property type="match status" value="2"/>
</dbReference>
<evidence type="ECO:0000256" key="4">
    <source>
        <dbReference type="ARBA" id="ARBA00023139"/>
    </source>
</evidence>
<evidence type="ECO:0000313" key="8">
    <source>
        <dbReference type="EMBL" id="NOU90696.1"/>
    </source>
</evidence>
<feature type="chain" id="PRO_5046757573" evidence="7">
    <location>
        <begin position="32"/>
        <end position="540"/>
    </location>
</feature>
<dbReference type="SUPFAM" id="SSF53850">
    <property type="entry name" value="Periplasmic binding protein-like II"/>
    <property type="match status" value="1"/>
</dbReference>
<dbReference type="PANTHER" id="PTHR43649:SF33">
    <property type="entry name" value="POLYGALACTURONAN_RHAMNOGALACTURONAN-BINDING PROTEIN YTCQ"/>
    <property type="match status" value="1"/>
</dbReference>
<evidence type="ECO:0000256" key="6">
    <source>
        <dbReference type="SAM" id="MobiDB-lite"/>
    </source>
</evidence>
<dbReference type="PROSITE" id="PS51257">
    <property type="entry name" value="PROKAR_LIPOPROTEIN"/>
    <property type="match status" value="1"/>
</dbReference>
<evidence type="ECO:0000256" key="2">
    <source>
        <dbReference type="ARBA" id="ARBA00022729"/>
    </source>
</evidence>
<dbReference type="RefSeq" id="WP_171693461.1">
    <property type="nucleotide sequence ID" value="NZ_WHOC01000176.1"/>
</dbReference>
<dbReference type="Proteomes" id="UP000658690">
    <property type="component" value="Unassembled WGS sequence"/>
</dbReference>
<keyword evidence="5" id="KW-0449">Lipoprotein</keyword>
<dbReference type="InterPro" id="IPR050490">
    <property type="entry name" value="Bact_solute-bd_prot1"/>
</dbReference>
<dbReference type="PANTHER" id="PTHR43649">
    <property type="entry name" value="ARABINOSE-BINDING PROTEIN-RELATED"/>
    <property type="match status" value="1"/>
</dbReference>
<feature type="region of interest" description="Disordered" evidence="6">
    <location>
        <begin position="28"/>
        <end position="48"/>
    </location>
</feature>
<proteinExistence type="predicted"/>